<keyword evidence="1" id="KW-1133">Transmembrane helix</keyword>
<evidence type="ECO:0000313" key="4">
    <source>
        <dbReference type="Proteomes" id="UP000317648"/>
    </source>
</evidence>
<dbReference type="Proteomes" id="UP000317648">
    <property type="component" value="Chromosome"/>
</dbReference>
<dbReference type="EMBL" id="CP036433">
    <property type="protein sequence ID" value="QDU93337.1"/>
    <property type="molecule type" value="Genomic_DNA"/>
</dbReference>
<dbReference type="AlphaFoldDB" id="A0A518DNC4"/>
<dbReference type="InterPro" id="IPR011453">
    <property type="entry name" value="DUF1559"/>
</dbReference>
<keyword evidence="1" id="KW-0472">Membrane</keyword>
<gene>
    <name evidence="3" type="ORF">Pla8534_11170</name>
</gene>
<evidence type="ECO:0000259" key="2">
    <source>
        <dbReference type="Pfam" id="PF07596"/>
    </source>
</evidence>
<keyword evidence="1" id="KW-0812">Transmembrane</keyword>
<proteinExistence type="predicted"/>
<dbReference type="RefSeq" id="WP_145050060.1">
    <property type="nucleotide sequence ID" value="NZ_CP036433.1"/>
</dbReference>
<name>A0A518DNC4_9BACT</name>
<dbReference type="KEGG" id="lcre:Pla8534_11170"/>
<evidence type="ECO:0000256" key="1">
    <source>
        <dbReference type="SAM" id="Phobius"/>
    </source>
</evidence>
<evidence type="ECO:0000313" key="3">
    <source>
        <dbReference type="EMBL" id="QDU93337.1"/>
    </source>
</evidence>
<dbReference type="OrthoDB" id="285651at2"/>
<accession>A0A518DNC4</accession>
<dbReference type="PANTHER" id="PTHR30093">
    <property type="entry name" value="GENERAL SECRETION PATHWAY PROTEIN G"/>
    <property type="match status" value="1"/>
</dbReference>
<protein>
    <recommendedName>
        <fullName evidence="2">DUF1559 domain-containing protein</fullName>
    </recommendedName>
</protein>
<feature type="transmembrane region" description="Helical" evidence="1">
    <location>
        <begin position="59"/>
        <end position="82"/>
    </location>
</feature>
<sequence>MSIPFECPHCHSWTLVEEEFIGQSGDCFTCRKPITIPVPQLHQPLTNPSARPGLRRQGLLLLGGVVLAVLLLTAGGIAYLLVSAQAASAPGVLAAQHAQTRANFERIAAALEAYRLEHGAYPPAYSVDATGQPLLSWRVLILPYLGYDNIYRQFALDQPFDGDQNQWLSSNPPAEFSDPDDLAGVGETACMAVIGPRTLFNGNRPVKREEITDRLDQTLALIEVHGHGVLWSQPIDLSVDMLGQGLTGLNLGEETRPVRGVYIATADGKAHYLSSSIPADYLQALTTINGGEDAPLADYTEAE</sequence>
<feature type="domain" description="DUF1559" evidence="2">
    <location>
        <begin position="94"/>
        <end position="169"/>
    </location>
</feature>
<dbReference type="PANTHER" id="PTHR30093:SF2">
    <property type="entry name" value="TYPE II SECRETION SYSTEM PROTEIN H"/>
    <property type="match status" value="1"/>
</dbReference>
<dbReference type="Pfam" id="PF07596">
    <property type="entry name" value="SBP_bac_10"/>
    <property type="match status" value="1"/>
</dbReference>
<organism evidence="3 4">
    <name type="scientific">Lignipirellula cremea</name>
    <dbReference type="NCBI Taxonomy" id="2528010"/>
    <lineage>
        <taxon>Bacteria</taxon>
        <taxon>Pseudomonadati</taxon>
        <taxon>Planctomycetota</taxon>
        <taxon>Planctomycetia</taxon>
        <taxon>Pirellulales</taxon>
        <taxon>Pirellulaceae</taxon>
        <taxon>Lignipirellula</taxon>
    </lineage>
</organism>
<reference evidence="3 4" key="1">
    <citation type="submission" date="2019-02" db="EMBL/GenBank/DDBJ databases">
        <title>Deep-cultivation of Planctomycetes and their phenomic and genomic characterization uncovers novel biology.</title>
        <authorList>
            <person name="Wiegand S."/>
            <person name="Jogler M."/>
            <person name="Boedeker C."/>
            <person name="Pinto D."/>
            <person name="Vollmers J."/>
            <person name="Rivas-Marin E."/>
            <person name="Kohn T."/>
            <person name="Peeters S.H."/>
            <person name="Heuer A."/>
            <person name="Rast P."/>
            <person name="Oberbeckmann S."/>
            <person name="Bunk B."/>
            <person name="Jeske O."/>
            <person name="Meyerdierks A."/>
            <person name="Storesund J.E."/>
            <person name="Kallscheuer N."/>
            <person name="Luecker S."/>
            <person name="Lage O.M."/>
            <person name="Pohl T."/>
            <person name="Merkel B.J."/>
            <person name="Hornburger P."/>
            <person name="Mueller R.-W."/>
            <person name="Bruemmer F."/>
            <person name="Labrenz M."/>
            <person name="Spormann A.M."/>
            <person name="Op den Camp H."/>
            <person name="Overmann J."/>
            <person name="Amann R."/>
            <person name="Jetten M.S.M."/>
            <person name="Mascher T."/>
            <person name="Medema M.H."/>
            <person name="Devos D.P."/>
            <person name="Kaster A.-K."/>
            <person name="Ovreas L."/>
            <person name="Rohde M."/>
            <person name="Galperin M.Y."/>
            <person name="Jogler C."/>
        </authorList>
    </citation>
    <scope>NUCLEOTIDE SEQUENCE [LARGE SCALE GENOMIC DNA]</scope>
    <source>
        <strain evidence="3 4">Pla85_3_4</strain>
    </source>
</reference>
<keyword evidence="4" id="KW-1185">Reference proteome</keyword>